<dbReference type="GO" id="GO:0016787">
    <property type="term" value="F:hydrolase activity"/>
    <property type="evidence" value="ECO:0007669"/>
    <property type="project" value="UniProtKB-KW"/>
</dbReference>
<feature type="region of interest" description="Disordered" evidence="5">
    <location>
        <begin position="1"/>
        <end position="37"/>
    </location>
</feature>
<dbReference type="InterPro" id="IPR049730">
    <property type="entry name" value="SNF2/RAD54-like_C"/>
</dbReference>
<dbReference type="InterPro" id="IPR027417">
    <property type="entry name" value="P-loop_NTPase"/>
</dbReference>
<keyword evidence="3" id="KW-0347">Helicase</keyword>
<dbReference type="CDD" id="cd18793">
    <property type="entry name" value="SF2_C_SNF"/>
    <property type="match status" value="1"/>
</dbReference>
<dbReference type="Proteomes" id="UP000717696">
    <property type="component" value="Unassembled WGS sequence"/>
</dbReference>
<proteinExistence type="predicted"/>
<dbReference type="CDD" id="cd18008">
    <property type="entry name" value="DEXDc_SHPRH-like"/>
    <property type="match status" value="1"/>
</dbReference>
<dbReference type="OrthoDB" id="448448at2759"/>
<protein>
    <submittedName>
        <fullName evidence="7">SNF2 family N-terminal domain-containing protein</fullName>
    </submittedName>
</protein>
<reference evidence="7" key="1">
    <citation type="journal article" date="2021" name="Nat. Commun.">
        <title>Genetic determinants of endophytism in the Arabidopsis root mycobiome.</title>
        <authorList>
            <person name="Mesny F."/>
            <person name="Miyauchi S."/>
            <person name="Thiergart T."/>
            <person name="Pickel B."/>
            <person name="Atanasova L."/>
            <person name="Karlsson M."/>
            <person name="Huettel B."/>
            <person name="Barry K.W."/>
            <person name="Haridas S."/>
            <person name="Chen C."/>
            <person name="Bauer D."/>
            <person name="Andreopoulos W."/>
            <person name="Pangilinan J."/>
            <person name="LaButti K."/>
            <person name="Riley R."/>
            <person name="Lipzen A."/>
            <person name="Clum A."/>
            <person name="Drula E."/>
            <person name="Henrissat B."/>
            <person name="Kohler A."/>
            <person name="Grigoriev I.V."/>
            <person name="Martin F.M."/>
            <person name="Hacquard S."/>
        </authorList>
    </citation>
    <scope>NUCLEOTIDE SEQUENCE</scope>
    <source>
        <strain evidence="7">MPI-CAGE-AT-0021</strain>
    </source>
</reference>
<feature type="compositionally biased region" description="Basic residues" evidence="5">
    <location>
        <begin position="147"/>
        <end position="164"/>
    </location>
</feature>
<accession>A0A9P9FDY4</accession>
<dbReference type="PROSITE" id="PS51192">
    <property type="entry name" value="HELICASE_ATP_BIND_1"/>
    <property type="match status" value="1"/>
</dbReference>
<feature type="compositionally biased region" description="Basic residues" evidence="5">
    <location>
        <begin position="821"/>
        <end position="831"/>
    </location>
</feature>
<sequence length="1019" mass="115087">MDITPPRSMEPRSLVPSQRGQESLRPLKPAIKTEPNDASVVFTTRSVIVKKEEEETLISVRRETTQFEDPPEGSSAPRSQADASASKEALTQACSEIQESSNDIGCDLFEPAGFSQRDFEYDSGTEDSADDGDPSDGEYDPSIESKSKKKKAEPKKKSSRKIFKTAREFVAHLHKTEDSDEGKKRKREMESDKPRKAKKPSKKSMVNQNSSEEISDTSSNFHGSIATPRTLPAAEPNTHAALIAQLMRDIPEGSNNRHTSTQRRDMTEAVKGFGYKRVTRAGNNALLEGMITPLYPYQLTASWWMVKRELSQTAPYGGILADVMGLGKTVVSLNTIKGNPPTNPMKKEFSNATLVVVPNKDVALQWLSEIDKHCEGDTTAIIYSKEGGNKAARWKSFDIVITTYFELIKQYLSKDKIRGLKEKHDSDIFLFEKEKKSKLGVLFQIKWYRVILDEAHQIKQSDSCSANSCWELQSLYRWALSGTPLANNSTEFYPYLRFLQCNFTGERKEYNRKYASKDSTDGAFDTLVNHVMYRRYVHSQIQPPFVFILLNEARTMQDKFLGNAMLKLPDSESHDIWVPLSKEETTIYKFVDEYFAGLVKKTEVKKEEEEEDNEDDDEEEDNEEDDEKDDGKEEDDDEEEEEIAENSDDEENRDENIGEKKSAAKIQWSRLLRLRQTVSHPFNLESMLLEEKGLSLEKITTLKTNLSDLVTLSITQQLQKGDQYADENEYRAKARNCGFCAMPVFKPVQSENCVLTAQRFARQLKQPQHLECQQLGCSARVAPGKRMITLSCVKANAAKDHEFEEASRNKNNVQLSSKEKTSKKKASKEKASKKKPNSFFVASCLEETGVKMPPSSKLTAAMAVILTWSTVAPEDKIIVFVEFIPTAKVLGRMLAAVGLSCVCYNSEPGPKQKSKALESFKDVNGPQVLNRTREDQAFSRVFRNGQNKKTHLVRILTEGGIDERLVMLQDVKSKDVNRALQDDNHTPVKLSAKELNELFTPAPEPEKNTKSRKGKDVAK</sequence>
<feature type="compositionally biased region" description="Basic and acidic residues" evidence="5">
    <location>
        <begin position="1004"/>
        <end position="1019"/>
    </location>
</feature>
<gene>
    <name evidence="7" type="ORF">B0J13DRAFT_643199</name>
</gene>
<feature type="domain" description="Helicase ATP-binding" evidence="6">
    <location>
        <begin position="309"/>
        <end position="502"/>
    </location>
</feature>
<dbReference type="InterPro" id="IPR050628">
    <property type="entry name" value="SNF2_RAD54_helicase_TF"/>
</dbReference>
<feature type="region of interest" description="Disordered" evidence="5">
    <location>
        <begin position="604"/>
        <end position="660"/>
    </location>
</feature>
<dbReference type="EMBL" id="JAGMUU010000002">
    <property type="protein sequence ID" value="KAH7159748.1"/>
    <property type="molecule type" value="Genomic_DNA"/>
</dbReference>
<dbReference type="InterPro" id="IPR000330">
    <property type="entry name" value="SNF2_N"/>
</dbReference>
<dbReference type="InterPro" id="IPR038718">
    <property type="entry name" value="SNF2-like_sf"/>
</dbReference>
<name>A0A9P9FDY4_9HYPO</name>
<keyword evidence="2" id="KW-0378">Hydrolase</keyword>
<dbReference type="SUPFAM" id="SSF52540">
    <property type="entry name" value="P-loop containing nucleoside triphosphate hydrolases"/>
    <property type="match status" value="2"/>
</dbReference>
<evidence type="ECO:0000256" key="3">
    <source>
        <dbReference type="ARBA" id="ARBA00022806"/>
    </source>
</evidence>
<dbReference type="GO" id="GO:0005524">
    <property type="term" value="F:ATP binding"/>
    <property type="evidence" value="ECO:0007669"/>
    <property type="project" value="UniProtKB-KW"/>
</dbReference>
<keyword evidence="1" id="KW-0547">Nucleotide-binding</keyword>
<comment type="caution">
    <text evidence="7">The sequence shown here is derived from an EMBL/GenBank/DDBJ whole genome shotgun (WGS) entry which is preliminary data.</text>
</comment>
<dbReference type="Gene3D" id="3.40.50.300">
    <property type="entry name" value="P-loop containing nucleotide triphosphate hydrolases"/>
    <property type="match status" value="2"/>
</dbReference>
<evidence type="ECO:0000256" key="5">
    <source>
        <dbReference type="SAM" id="MobiDB-lite"/>
    </source>
</evidence>
<feature type="region of interest" description="Disordered" evidence="5">
    <location>
        <begin position="994"/>
        <end position="1019"/>
    </location>
</feature>
<evidence type="ECO:0000256" key="1">
    <source>
        <dbReference type="ARBA" id="ARBA00022741"/>
    </source>
</evidence>
<feature type="region of interest" description="Disordered" evidence="5">
    <location>
        <begin position="52"/>
        <end position="234"/>
    </location>
</feature>
<dbReference type="SMART" id="SM00487">
    <property type="entry name" value="DEXDc"/>
    <property type="match status" value="1"/>
</dbReference>
<evidence type="ECO:0000313" key="8">
    <source>
        <dbReference type="Proteomes" id="UP000717696"/>
    </source>
</evidence>
<feature type="compositionally biased region" description="Basic and acidic residues" evidence="5">
    <location>
        <begin position="165"/>
        <end position="194"/>
    </location>
</feature>
<dbReference type="GO" id="GO:0005634">
    <property type="term" value="C:nucleus"/>
    <property type="evidence" value="ECO:0007669"/>
    <property type="project" value="TreeGrafter"/>
</dbReference>
<evidence type="ECO:0000256" key="4">
    <source>
        <dbReference type="ARBA" id="ARBA00022840"/>
    </source>
</evidence>
<dbReference type="Gene3D" id="3.40.50.10810">
    <property type="entry name" value="Tandem AAA-ATPase domain"/>
    <property type="match status" value="1"/>
</dbReference>
<dbReference type="GO" id="GO:0006281">
    <property type="term" value="P:DNA repair"/>
    <property type="evidence" value="ECO:0007669"/>
    <property type="project" value="TreeGrafter"/>
</dbReference>
<evidence type="ECO:0000259" key="6">
    <source>
        <dbReference type="PROSITE" id="PS51192"/>
    </source>
</evidence>
<keyword evidence="4" id="KW-0067">ATP-binding</keyword>
<evidence type="ECO:0000313" key="7">
    <source>
        <dbReference type="EMBL" id="KAH7159748.1"/>
    </source>
</evidence>
<dbReference type="InterPro" id="IPR014001">
    <property type="entry name" value="Helicase_ATP-bd"/>
</dbReference>
<feature type="compositionally biased region" description="Acidic residues" evidence="5">
    <location>
        <begin position="608"/>
        <end position="653"/>
    </location>
</feature>
<dbReference type="GO" id="GO:0008094">
    <property type="term" value="F:ATP-dependent activity, acting on DNA"/>
    <property type="evidence" value="ECO:0007669"/>
    <property type="project" value="TreeGrafter"/>
</dbReference>
<dbReference type="AlphaFoldDB" id="A0A9P9FDY4"/>
<evidence type="ECO:0000256" key="2">
    <source>
        <dbReference type="ARBA" id="ARBA00022801"/>
    </source>
</evidence>
<keyword evidence="8" id="KW-1185">Reference proteome</keyword>
<organism evidence="7 8">
    <name type="scientific">Dactylonectria estremocensis</name>
    <dbReference type="NCBI Taxonomy" id="1079267"/>
    <lineage>
        <taxon>Eukaryota</taxon>
        <taxon>Fungi</taxon>
        <taxon>Dikarya</taxon>
        <taxon>Ascomycota</taxon>
        <taxon>Pezizomycotina</taxon>
        <taxon>Sordariomycetes</taxon>
        <taxon>Hypocreomycetidae</taxon>
        <taxon>Hypocreales</taxon>
        <taxon>Nectriaceae</taxon>
        <taxon>Dactylonectria</taxon>
    </lineage>
</organism>
<feature type="compositionally biased region" description="Acidic residues" evidence="5">
    <location>
        <begin position="121"/>
        <end position="141"/>
    </location>
</feature>
<dbReference type="PANTHER" id="PTHR45626">
    <property type="entry name" value="TRANSCRIPTION TERMINATION FACTOR 2-RELATED"/>
    <property type="match status" value="1"/>
</dbReference>
<feature type="region of interest" description="Disordered" evidence="5">
    <location>
        <begin position="803"/>
        <end position="831"/>
    </location>
</feature>
<dbReference type="Pfam" id="PF00176">
    <property type="entry name" value="SNF2-rel_dom"/>
    <property type="match status" value="1"/>
</dbReference>
<feature type="compositionally biased region" description="Polar residues" evidence="5">
    <location>
        <begin position="205"/>
        <end position="222"/>
    </location>
</feature>
<feature type="compositionally biased region" description="Polar residues" evidence="5">
    <location>
        <begin position="92"/>
        <end position="103"/>
    </location>
</feature>
<dbReference type="GO" id="GO:0004386">
    <property type="term" value="F:helicase activity"/>
    <property type="evidence" value="ECO:0007669"/>
    <property type="project" value="UniProtKB-KW"/>
</dbReference>
<dbReference type="PANTHER" id="PTHR45626:SF17">
    <property type="entry name" value="HELICASE-LIKE TRANSCRIPTION FACTOR"/>
    <property type="match status" value="1"/>
</dbReference>